<keyword evidence="1" id="KW-0319">Glycerol metabolism</keyword>
<accession>A0AAJ1TH98</accession>
<keyword evidence="1" id="KW-0804">Transcription</keyword>
<keyword evidence="1" id="KW-0694">RNA-binding</keyword>
<dbReference type="GO" id="GO:0045893">
    <property type="term" value="P:positive regulation of DNA-templated transcription"/>
    <property type="evidence" value="ECO:0007669"/>
    <property type="project" value="TreeGrafter"/>
</dbReference>
<keyword evidence="3" id="KW-1185">Reference proteome</keyword>
<organism evidence="2 3">
    <name type="scientific">Croceifilum oryzae</name>
    <dbReference type="NCBI Taxonomy" id="1553429"/>
    <lineage>
        <taxon>Bacteria</taxon>
        <taxon>Bacillati</taxon>
        <taxon>Bacillota</taxon>
        <taxon>Bacilli</taxon>
        <taxon>Bacillales</taxon>
        <taxon>Thermoactinomycetaceae</taxon>
        <taxon>Croceifilum</taxon>
    </lineage>
</organism>
<evidence type="ECO:0000256" key="1">
    <source>
        <dbReference type="PIRNR" id="PIRNR016897"/>
    </source>
</evidence>
<dbReference type="Pfam" id="PF04309">
    <property type="entry name" value="G3P_antiterm"/>
    <property type="match status" value="1"/>
</dbReference>
<dbReference type="InterPro" id="IPR013785">
    <property type="entry name" value="Aldolase_TIM"/>
</dbReference>
<dbReference type="Gene3D" id="3.20.20.70">
    <property type="entry name" value="Aldolase class I"/>
    <property type="match status" value="1"/>
</dbReference>
<dbReference type="SUPFAM" id="SSF110391">
    <property type="entry name" value="GlpP-like"/>
    <property type="match status" value="1"/>
</dbReference>
<proteinExistence type="predicted"/>
<dbReference type="PANTHER" id="PTHR35787:SF1">
    <property type="entry name" value="GLYCEROL UPTAKE OPERON ANTITERMINATOR REGULATORY PROTEIN"/>
    <property type="match status" value="1"/>
</dbReference>
<dbReference type="AlphaFoldDB" id="A0AAJ1TH98"/>
<dbReference type="Proteomes" id="UP001238450">
    <property type="component" value="Unassembled WGS sequence"/>
</dbReference>
<reference evidence="2 3" key="1">
    <citation type="submission" date="2023-07" db="EMBL/GenBank/DDBJ databases">
        <title>Genomic Encyclopedia of Type Strains, Phase IV (KMG-IV): sequencing the most valuable type-strain genomes for metagenomic binning, comparative biology and taxonomic classification.</title>
        <authorList>
            <person name="Goeker M."/>
        </authorList>
    </citation>
    <scope>NUCLEOTIDE SEQUENCE [LARGE SCALE GENOMIC DNA]</scope>
    <source>
        <strain evidence="2 3">DSM 46876</strain>
    </source>
</reference>
<dbReference type="EMBL" id="JAUSUV010000004">
    <property type="protein sequence ID" value="MDQ0416962.1"/>
    <property type="molecule type" value="Genomic_DNA"/>
</dbReference>
<dbReference type="GO" id="GO:0003723">
    <property type="term" value="F:RNA binding"/>
    <property type="evidence" value="ECO:0007669"/>
    <property type="project" value="UniProtKB-KW"/>
</dbReference>
<evidence type="ECO:0000313" key="3">
    <source>
        <dbReference type="Proteomes" id="UP001238450"/>
    </source>
</evidence>
<sequence>MMNHHFKNQKILPAAKNIKQFERLMKTNFEYIILLDSHVAQLQALMNLANQHKKKVLLHVDLVQGLRSDEYAAEFICQTIRPAGLISTRTPVVSVAKKKSLIAIQRVFLLDAHALNTSYRLLESFKPDFVEVLPGIMPHIIREVVEHTGIPALAGGLIRTEDEVRQAIQAGAVAATTSSEKLWKIKF</sequence>
<dbReference type="PIRSF" id="PIRSF016897">
    <property type="entry name" value="GlpP"/>
    <property type="match status" value="1"/>
</dbReference>
<name>A0AAJ1TH98_9BACL</name>
<gene>
    <name evidence="2" type="ORF">J2Z48_001134</name>
</gene>
<evidence type="ECO:0000313" key="2">
    <source>
        <dbReference type="EMBL" id="MDQ0416962.1"/>
    </source>
</evidence>
<dbReference type="GO" id="GO:0001072">
    <property type="term" value="F:transcription antitermination factor activity, RNA binding"/>
    <property type="evidence" value="ECO:0007669"/>
    <property type="project" value="TreeGrafter"/>
</dbReference>
<comment type="caution">
    <text evidence="2">The sequence shown here is derived from an EMBL/GenBank/DDBJ whole genome shotgun (WGS) entry which is preliminary data.</text>
</comment>
<keyword evidence="1" id="KW-0805">Transcription regulation</keyword>
<dbReference type="PANTHER" id="PTHR35787">
    <property type="entry name" value="GLYCEROL UPTAKE OPERON ANTITERMINATOR REGULATORY PROTEIN"/>
    <property type="match status" value="1"/>
</dbReference>
<dbReference type="GO" id="GO:0006071">
    <property type="term" value="P:glycerol metabolic process"/>
    <property type="evidence" value="ECO:0007669"/>
    <property type="project" value="UniProtKB-UniRule"/>
</dbReference>
<comment type="function">
    <text evidence="1">Regulates expression of the glpD operon. In the presence of glycerol 3-phosphate (G3P) causes antitermination of transcription of glpD at the inverted repeat of the leader region to enhance its transcription. Binds and stabilizes glpD leader mRNA.</text>
</comment>
<dbReference type="InterPro" id="IPR006699">
    <property type="entry name" value="GlpP"/>
</dbReference>
<protein>
    <recommendedName>
        <fullName evidence="1">Glycerol uptake operon antiterminator regulatory protein</fullName>
    </recommendedName>
</protein>